<reference evidence="4 5" key="1">
    <citation type="journal article" date="2014" name="Int. J. Syst. Evol. Microbiol.">
        <title>Complete genome sequence of Corynebacterium casei LMG S-19264T (=DSM 44701T), isolated from a smear-ripened cheese.</title>
        <authorList>
            <consortium name="US DOE Joint Genome Institute (JGI-PGF)"/>
            <person name="Walter F."/>
            <person name="Albersmeier A."/>
            <person name="Kalinowski J."/>
            <person name="Ruckert C."/>
        </authorList>
    </citation>
    <scope>NUCLEOTIDE SEQUENCE [LARGE SCALE GENOMIC DNA]</scope>
    <source>
        <strain evidence="4 5">CGMCC 1.15896</strain>
    </source>
</reference>
<comment type="caution">
    <text evidence="4">The sequence shown here is derived from an EMBL/GenBank/DDBJ whole genome shotgun (WGS) entry which is preliminary data.</text>
</comment>
<organism evidence="4 5">
    <name type="scientific">Pelagibacterium lentulum</name>
    <dbReference type="NCBI Taxonomy" id="2029865"/>
    <lineage>
        <taxon>Bacteria</taxon>
        <taxon>Pseudomonadati</taxon>
        <taxon>Pseudomonadota</taxon>
        <taxon>Alphaproteobacteria</taxon>
        <taxon>Hyphomicrobiales</taxon>
        <taxon>Devosiaceae</taxon>
        <taxon>Pelagibacterium</taxon>
    </lineage>
</organism>
<dbReference type="OrthoDB" id="5564966at2"/>
<protein>
    <recommendedName>
        <fullName evidence="2">Universal stress protein</fullName>
    </recommendedName>
</protein>
<evidence type="ECO:0000256" key="2">
    <source>
        <dbReference type="PIRNR" id="PIRNR006276"/>
    </source>
</evidence>
<dbReference type="RefSeq" id="WP_127071184.1">
    <property type="nucleotide sequence ID" value="NZ_BMKB01000003.1"/>
</dbReference>
<dbReference type="AlphaFoldDB" id="A0A916RDF3"/>
<evidence type="ECO:0000259" key="3">
    <source>
        <dbReference type="Pfam" id="PF00582"/>
    </source>
</evidence>
<comment type="subcellular location">
    <subcellularLocation>
        <location evidence="2">Cytoplasm</location>
    </subcellularLocation>
</comment>
<keyword evidence="5" id="KW-1185">Reference proteome</keyword>
<dbReference type="GO" id="GO:0005737">
    <property type="term" value="C:cytoplasm"/>
    <property type="evidence" value="ECO:0007669"/>
    <property type="project" value="UniProtKB-SubCell"/>
</dbReference>
<accession>A0A916RDF3</accession>
<dbReference type="Gene3D" id="3.40.50.620">
    <property type="entry name" value="HUPs"/>
    <property type="match status" value="1"/>
</dbReference>
<dbReference type="InterPro" id="IPR006016">
    <property type="entry name" value="UspA"/>
</dbReference>
<dbReference type="SUPFAM" id="SSF52402">
    <property type="entry name" value="Adenine nucleotide alpha hydrolases-like"/>
    <property type="match status" value="1"/>
</dbReference>
<dbReference type="InterPro" id="IPR014729">
    <property type="entry name" value="Rossmann-like_a/b/a_fold"/>
</dbReference>
<dbReference type="InterPro" id="IPR006015">
    <property type="entry name" value="Universal_stress_UspA"/>
</dbReference>
<evidence type="ECO:0000313" key="4">
    <source>
        <dbReference type="EMBL" id="GGA51493.1"/>
    </source>
</evidence>
<gene>
    <name evidence="4" type="ORF">GCM10011499_21920</name>
</gene>
<keyword evidence="2" id="KW-0963">Cytoplasm</keyword>
<dbReference type="PANTHER" id="PTHR46268">
    <property type="entry name" value="STRESS RESPONSE PROTEIN NHAX"/>
    <property type="match status" value="1"/>
</dbReference>
<evidence type="ECO:0000256" key="1">
    <source>
        <dbReference type="ARBA" id="ARBA00008791"/>
    </source>
</evidence>
<dbReference type="PIRSF" id="PIRSF006276">
    <property type="entry name" value="UspA"/>
    <property type="match status" value="1"/>
</dbReference>
<dbReference type="EMBL" id="BMKB01000003">
    <property type="protein sequence ID" value="GGA51493.1"/>
    <property type="molecule type" value="Genomic_DNA"/>
</dbReference>
<dbReference type="PANTHER" id="PTHR46268:SF15">
    <property type="entry name" value="UNIVERSAL STRESS PROTEIN HP_0031"/>
    <property type="match status" value="1"/>
</dbReference>
<proteinExistence type="inferred from homology"/>
<dbReference type="PRINTS" id="PR01438">
    <property type="entry name" value="UNVRSLSTRESS"/>
</dbReference>
<dbReference type="Proteomes" id="UP000596977">
    <property type="component" value="Unassembled WGS sequence"/>
</dbReference>
<dbReference type="Pfam" id="PF00582">
    <property type="entry name" value="Usp"/>
    <property type="match status" value="1"/>
</dbReference>
<feature type="domain" description="UspA" evidence="3">
    <location>
        <begin position="1"/>
        <end position="144"/>
    </location>
</feature>
<evidence type="ECO:0000313" key="5">
    <source>
        <dbReference type="Proteomes" id="UP000596977"/>
    </source>
</evidence>
<name>A0A916RDF3_9HYPH</name>
<comment type="similarity">
    <text evidence="1 2">Belongs to the universal stress protein A family.</text>
</comment>
<dbReference type="CDD" id="cd00293">
    <property type="entry name" value="USP-like"/>
    <property type="match status" value="1"/>
</dbReference>
<sequence length="144" mass="15223">MYKHILIATDGSELSTKGLDHGLRLAKTVGAKVTIVTVTDVWATSAIAAAGPATIADYEASIRAAVEEILAQASKFATESGVEFETRHIPNSYAADAIVETAQDNNCDLIVMASHGRRGLRKMLLGSQTTEVLTASTVPVLVVR</sequence>